<dbReference type="SUPFAM" id="SSF55874">
    <property type="entry name" value="ATPase domain of HSP90 chaperone/DNA topoisomerase II/histidine kinase"/>
    <property type="match status" value="1"/>
</dbReference>
<evidence type="ECO:0000256" key="1">
    <source>
        <dbReference type="ARBA" id="ARBA00022553"/>
    </source>
</evidence>
<dbReference type="Gene3D" id="2.130.10.10">
    <property type="entry name" value="YVTN repeat-like/Quinoprotein amine dehydrogenase"/>
    <property type="match status" value="3"/>
</dbReference>
<proteinExistence type="predicted"/>
<sequence>MLFHNRGIFLIMMLLLLSTTCLRSQQEASQKDDCTDEYRWVERSFTTKTGLGGYTTRSMFQDELGFIWLETSKQLQRFDGAHFSSVPEFRELPDSEDLLSHIYEAPGPWVLQMRYLTDSLKNNAPFDTLVDPVGDNWSVLEARFINSLTLETKTWNSYWEDSPPAFPIGDVYQLYKNKSDDVYRVTLKNGAMFRFDGQWKMIFPPGQTGKVQHIVFSPQGWYLMLRKQTLSIHDEDDEELWSMQLCEPLANNRVLARGGKWYASSLLEELLHPLLLPDLDLNDLPGESERLQEHFQYLNAPVNPGVRPYRSPDNSVLYLEIPLKTETCNIINGKGEVYCRLNGLKYRHLMLVDGQGNYWFHGGGRLQVGKPVPKIFKQTSSLNPKGSVRSFVRFSDSLLWENSYSGVNVYKLPFRPEEEPLYRYPDQVYGIVSVSESEGEVLTGGHAADLMRSTPGEKHRFVNEEFTRNTSHVSITTMLTTRKGIRWAGTVNNLYHYFDGEWKEALRGYFSGFEIHCMREHKDGIWVGTSGGFFLLAPDGHRVLLSPRACRGVQVYEWLREGNTFWLATNQGLQRWEIQSPEIEMICDFSDVMPISSVHAVYRNSSGQFILPTNFGLAVYDHENKRRRICKEEDGLPNDELNRYAHLRLPDGTLVMGSISGSFFFDPDDLNIDLLTEDKKYEAVCAVSVFDRNSGWQSRNLSEKDSVKNLNIGVEEVSVRIRLSSFRFLDVGTQGLFYRLKGLSDEWRQVVNGVLEFNTPNYGDYVFQVRSGGDQDDSGKMLLSFNLRVTPPLFTQWSFWALIVVVILLMFMVFYNVRRALWLRSQRKLENGIAVATEELREVNAWKSKIMTTAGHDLKGPMMSLMGMGQKVKFLIDQKQWTRLDLIGMQIDGLALQAYHTLDNLLLLGRKKRHSQLPSSEVDVVDLCDNQLDFVRPMAVMKGVELSFEHEHVNSFKGSRYALSSVIRNLLHNAISFAGTKVNLRVVNVVDGEHSSITVQITDDGPGFSPETKNAINHQKRALAGFVSSHNSSGMGWSVIIDVLIENGISWRVENKNSGKGASVTLTFPFQRLSSVNN</sequence>
<dbReference type="PROSITE" id="PS50109">
    <property type="entry name" value="HIS_KIN"/>
    <property type="match status" value="1"/>
</dbReference>
<evidence type="ECO:0000259" key="4">
    <source>
        <dbReference type="PROSITE" id="PS50109"/>
    </source>
</evidence>
<dbReference type="GO" id="GO:0000155">
    <property type="term" value="F:phosphorelay sensor kinase activity"/>
    <property type="evidence" value="ECO:0007669"/>
    <property type="project" value="TreeGrafter"/>
</dbReference>
<feature type="domain" description="Histidine kinase" evidence="4">
    <location>
        <begin position="853"/>
        <end position="1072"/>
    </location>
</feature>
<dbReference type="PANTHER" id="PTHR43547">
    <property type="entry name" value="TWO-COMPONENT HISTIDINE KINASE"/>
    <property type="match status" value="1"/>
</dbReference>
<keyword evidence="2" id="KW-0812">Transmembrane</keyword>
<feature type="chain" id="PRO_5022762147" description="Histidine kinase domain-containing protein" evidence="3">
    <location>
        <begin position="24"/>
        <end position="1078"/>
    </location>
</feature>
<accession>A0A5C7F1C8</accession>
<dbReference type="InterPro" id="IPR013783">
    <property type="entry name" value="Ig-like_fold"/>
</dbReference>
<organism evidence="5 6">
    <name type="scientific">Neolewinella aurantiaca</name>
    <dbReference type="NCBI Taxonomy" id="2602767"/>
    <lineage>
        <taxon>Bacteria</taxon>
        <taxon>Pseudomonadati</taxon>
        <taxon>Bacteroidota</taxon>
        <taxon>Saprospiria</taxon>
        <taxon>Saprospirales</taxon>
        <taxon>Lewinellaceae</taxon>
        <taxon>Neolewinella</taxon>
    </lineage>
</organism>
<dbReference type="InterPro" id="IPR015943">
    <property type="entry name" value="WD40/YVTN_repeat-like_dom_sf"/>
</dbReference>
<dbReference type="Gene3D" id="2.60.40.10">
    <property type="entry name" value="Immunoglobulins"/>
    <property type="match status" value="1"/>
</dbReference>
<keyword evidence="1" id="KW-0597">Phosphoprotein</keyword>
<dbReference type="PANTHER" id="PTHR43547:SF2">
    <property type="entry name" value="HYBRID SIGNAL TRANSDUCTION HISTIDINE KINASE C"/>
    <property type="match status" value="1"/>
</dbReference>
<keyword evidence="2" id="KW-1133">Transmembrane helix</keyword>
<dbReference type="InterPro" id="IPR005467">
    <property type="entry name" value="His_kinase_dom"/>
</dbReference>
<keyword evidence="2" id="KW-0472">Membrane</keyword>
<dbReference type="InterPro" id="IPR003594">
    <property type="entry name" value="HATPase_dom"/>
</dbReference>
<dbReference type="EMBL" id="VOXD01000059">
    <property type="protein sequence ID" value="TXF83551.1"/>
    <property type="molecule type" value="Genomic_DNA"/>
</dbReference>
<dbReference type="AlphaFoldDB" id="A0A5C7F1C8"/>
<evidence type="ECO:0000313" key="5">
    <source>
        <dbReference type="EMBL" id="TXF83551.1"/>
    </source>
</evidence>
<evidence type="ECO:0000313" key="6">
    <source>
        <dbReference type="Proteomes" id="UP000321907"/>
    </source>
</evidence>
<gene>
    <name evidence="5" type="ORF">FUA23_21575</name>
</gene>
<keyword evidence="6" id="KW-1185">Reference proteome</keyword>
<dbReference type="Proteomes" id="UP000321907">
    <property type="component" value="Unassembled WGS sequence"/>
</dbReference>
<comment type="caution">
    <text evidence="5">The sequence shown here is derived from an EMBL/GenBank/DDBJ whole genome shotgun (WGS) entry which is preliminary data.</text>
</comment>
<feature type="signal peptide" evidence="3">
    <location>
        <begin position="1"/>
        <end position="23"/>
    </location>
</feature>
<evidence type="ECO:0000256" key="2">
    <source>
        <dbReference type="SAM" id="Phobius"/>
    </source>
</evidence>
<dbReference type="SMART" id="SM00387">
    <property type="entry name" value="HATPase_c"/>
    <property type="match status" value="1"/>
</dbReference>
<dbReference type="Pfam" id="PF02518">
    <property type="entry name" value="HATPase_c"/>
    <property type="match status" value="1"/>
</dbReference>
<name>A0A5C7F1C8_9BACT</name>
<dbReference type="Gene3D" id="3.30.565.10">
    <property type="entry name" value="Histidine kinase-like ATPase, C-terminal domain"/>
    <property type="match status" value="1"/>
</dbReference>
<dbReference type="InterPro" id="IPR036890">
    <property type="entry name" value="HATPase_C_sf"/>
</dbReference>
<evidence type="ECO:0000256" key="3">
    <source>
        <dbReference type="SAM" id="SignalP"/>
    </source>
</evidence>
<protein>
    <recommendedName>
        <fullName evidence="4">Histidine kinase domain-containing protein</fullName>
    </recommendedName>
</protein>
<feature type="transmembrane region" description="Helical" evidence="2">
    <location>
        <begin position="797"/>
        <end position="817"/>
    </location>
</feature>
<dbReference type="OrthoDB" id="900403at2"/>
<keyword evidence="3" id="KW-0732">Signal</keyword>
<reference evidence="5 6" key="1">
    <citation type="submission" date="2019-08" db="EMBL/GenBank/DDBJ databases">
        <title>Lewinella sp. strain SSH13 Genome sequencing and assembly.</title>
        <authorList>
            <person name="Kim I."/>
        </authorList>
    </citation>
    <scope>NUCLEOTIDE SEQUENCE [LARGE SCALE GENOMIC DNA]</scope>
    <source>
        <strain evidence="5 6">SSH13</strain>
    </source>
</reference>